<keyword evidence="3" id="KW-0472">Membrane</keyword>
<dbReference type="PaxDb" id="44689-DDB0218443"/>
<dbReference type="InterPro" id="IPR002049">
    <property type="entry name" value="LE_dom"/>
</dbReference>
<dbReference type="EMBL" id="AAFI02000050">
    <property type="protein sequence ID" value="EAL65901.1"/>
    <property type="molecule type" value="Genomic_DNA"/>
</dbReference>
<dbReference type="PANTHER" id="PTHR24032:SF62">
    <property type="entry name" value="EGF-LIKE DOMAIN-CONTAINING PROTEIN-RELATED"/>
    <property type="match status" value="1"/>
</dbReference>
<dbReference type="CDD" id="cd00055">
    <property type="entry name" value="EGF_Lam"/>
    <property type="match status" value="1"/>
</dbReference>
<evidence type="ECO:0000313" key="5">
    <source>
        <dbReference type="EMBL" id="EAL65901.1"/>
    </source>
</evidence>
<dbReference type="AlphaFoldDB" id="Q54RJ9"/>
<dbReference type="InterPro" id="IPR044865">
    <property type="entry name" value="MRH_dom"/>
</dbReference>
<dbReference type="PhylomeDB" id="Q54RJ9"/>
<dbReference type="RefSeq" id="XP_639237.1">
    <property type="nucleotide sequence ID" value="XM_634145.1"/>
</dbReference>
<dbReference type="InterPro" id="IPR053331">
    <property type="entry name" value="EGF-like_comC"/>
</dbReference>
<dbReference type="Pfam" id="PF22933">
    <property type="entry name" value="ComC_SSD"/>
    <property type="match status" value="1"/>
</dbReference>
<dbReference type="InterPro" id="IPR009011">
    <property type="entry name" value="Man6P_isomerase_rcpt-bd_dom_sf"/>
</dbReference>
<dbReference type="InParanoid" id="Q54RJ9"/>
<dbReference type="PROSITE" id="PS00022">
    <property type="entry name" value="EGF_1"/>
    <property type="match status" value="1"/>
</dbReference>
<dbReference type="PROSITE" id="PS51914">
    <property type="entry name" value="MRH"/>
    <property type="match status" value="1"/>
</dbReference>
<keyword evidence="1" id="KW-0732">Signal</keyword>
<feature type="domain" description="MRH" evidence="4">
    <location>
        <begin position="20"/>
        <end position="168"/>
    </location>
</feature>
<reference evidence="5 6" key="1">
    <citation type="journal article" date="2005" name="Nature">
        <title>The genome of the social amoeba Dictyostelium discoideum.</title>
        <authorList>
            <consortium name="The Dictyostelium discoideum Sequencing Consortium"/>
            <person name="Eichinger L."/>
            <person name="Pachebat J.A."/>
            <person name="Glockner G."/>
            <person name="Rajandream M.A."/>
            <person name="Sucgang R."/>
            <person name="Berriman M."/>
            <person name="Song J."/>
            <person name="Olsen R."/>
            <person name="Szafranski K."/>
            <person name="Xu Q."/>
            <person name="Tunggal B."/>
            <person name="Kummerfeld S."/>
            <person name="Madera M."/>
            <person name="Konfortov B.A."/>
            <person name="Rivero F."/>
            <person name="Bankier A.T."/>
            <person name="Lehmann R."/>
            <person name="Hamlin N."/>
            <person name="Davies R."/>
            <person name="Gaudet P."/>
            <person name="Fey P."/>
            <person name="Pilcher K."/>
            <person name="Chen G."/>
            <person name="Saunders D."/>
            <person name="Sodergren E."/>
            <person name="Davis P."/>
            <person name="Kerhornou A."/>
            <person name="Nie X."/>
            <person name="Hall N."/>
            <person name="Anjard C."/>
            <person name="Hemphill L."/>
            <person name="Bason N."/>
            <person name="Farbrother P."/>
            <person name="Desany B."/>
            <person name="Just E."/>
            <person name="Morio T."/>
            <person name="Rost R."/>
            <person name="Churcher C."/>
            <person name="Cooper J."/>
            <person name="Haydock S."/>
            <person name="van Driessche N."/>
            <person name="Cronin A."/>
            <person name="Goodhead I."/>
            <person name="Muzny D."/>
            <person name="Mourier T."/>
            <person name="Pain A."/>
            <person name="Lu M."/>
            <person name="Harper D."/>
            <person name="Lindsay R."/>
            <person name="Hauser H."/>
            <person name="James K."/>
            <person name="Quiles M."/>
            <person name="Madan Babu M."/>
            <person name="Saito T."/>
            <person name="Buchrieser C."/>
            <person name="Wardroper A."/>
            <person name="Felder M."/>
            <person name="Thangavelu M."/>
            <person name="Johnson D."/>
            <person name="Knights A."/>
            <person name="Loulseged H."/>
            <person name="Mungall K."/>
            <person name="Oliver K."/>
            <person name="Price C."/>
            <person name="Quail M.A."/>
            <person name="Urushihara H."/>
            <person name="Hernandez J."/>
            <person name="Rabbinowitsch E."/>
            <person name="Steffen D."/>
            <person name="Sanders M."/>
            <person name="Ma J."/>
            <person name="Kohara Y."/>
            <person name="Sharp S."/>
            <person name="Simmonds M."/>
            <person name="Spiegler S."/>
            <person name="Tivey A."/>
            <person name="Sugano S."/>
            <person name="White B."/>
            <person name="Walker D."/>
            <person name="Woodward J."/>
            <person name="Winckler T."/>
            <person name="Tanaka Y."/>
            <person name="Shaulsky G."/>
            <person name="Schleicher M."/>
            <person name="Weinstock G."/>
            <person name="Rosenthal A."/>
            <person name="Cox E.C."/>
            <person name="Chisholm R.L."/>
            <person name="Gibbs R."/>
            <person name="Loomis W.F."/>
            <person name="Platzer M."/>
            <person name="Kay R.R."/>
            <person name="Williams J."/>
            <person name="Dear P.H."/>
            <person name="Noegel A.A."/>
            <person name="Barrell B."/>
            <person name="Kuspa A."/>
        </authorList>
    </citation>
    <scope>NUCLEOTIDE SEQUENCE [LARGE SCALE GENOMIC DNA]</scope>
    <source>
        <strain evidence="5 6">AX4</strain>
    </source>
</reference>
<accession>Q54RJ9</accession>
<dbReference type="InterPro" id="IPR000742">
    <property type="entry name" value="EGF"/>
</dbReference>
<dbReference type="GeneID" id="8623923"/>
<dbReference type="VEuPathDB" id="AmoebaDB:DDB_G0283143"/>
<evidence type="ECO:0000313" key="6">
    <source>
        <dbReference type="Proteomes" id="UP000002195"/>
    </source>
</evidence>
<comment type="caution">
    <text evidence="5">The sequence shown here is derived from an EMBL/GenBank/DDBJ whole genome shotgun (WGS) entry which is preliminary data.</text>
</comment>
<dbReference type="InterPro" id="IPR054484">
    <property type="entry name" value="ComC_SSD"/>
</dbReference>
<keyword evidence="6" id="KW-1185">Reference proteome</keyword>
<dbReference type="InterPro" id="IPR057709">
    <property type="entry name" value="DUF7949"/>
</dbReference>
<organism evidence="5 6">
    <name type="scientific">Dictyostelium discoideum</name>
    <name type="common">Social amoeba</name>
    <dbReference type="NCBI Taxonomy" id="44689"/>
    <lineage>
        <taxon>Eukaryota</taxon>
        <taxon>Amoebozoa</taxon>
        <taxon>Evosea</taxon>
        <taxon>Eumycetozoa</taxon>
        <taxon>Dictyostelia</taxon>
        <taxon>Dictyosteliales</taxon>
        <taxon>Dictyosteliaceae</taxon>
        <taxon>Dictyostelium</taxon>
    </lineage>
</organism>
<dbReference type="FunFam" id="2.70.130.10:FF:000056">
    <property type="match status" value="1"/>
</dbReference>
<keyword evidence="3" id="KW-0812">Transmembrane</keyword>
<dbReference type="KEGG" id="ddi:DDB_G0283143"/>
<evidence type="ECO:0000256" key="1">
    <source>
        <dbReference type="ARBA" id="ARBA00022729"/>
    </source>
</evidence>
<name>Q54RJ9_DICDI</name>
<dbReference type="SUPFAM" id="SSF50911">
    <property type="entry name" value="Mannose 6-phosphate receptor domain"/>
    <property type="match status" value="2"/>
</dbReference>
<keyword evidence="2" id="KW-1015">Disulfide bond</keyword>
<protein>
    <recommendedName>
        <fullName evidence="4">MRH domain-containing protein</fullName>
    </recommendedName>
</protein>
<feature type="transmembrane region" description="Helical" evidence="3">
    <location>
        <begin position="931"/>
        <end position="954"/>
    </location>
</feature>
<dbReference type="Pfam" id="PF25820">
    <property type="entry name" value="DUF7949"/>
    <property type="match status" value="1"/>
</dbReference>
<keyword evidence="3" id="KW-1133">Transmembrane helix</keyword>
<evidence type="ECO:0000256" key="3">
    <source>
        <dbReference type="SAM" id="Phobius"/>
    </source>
</evidence>
<evidence type="ECO:0000256" key="2">
    <source>
        <dbReference type="ARBA" id="ARBA00023157"/>
    </source>
</evidence>
<proteinExistence type="predicted"/>
<dbReference type="HOGENOM" id="CLU_267809_0_0_1"/>
<gene>
    <name evidence="5" type="ORF">DDB_G0283143</name>
</gene>
<dbReference type="PANTHER" id="PTHR24032">
    <property type="entry name" value="EGF-LIKE DOMAIN-CONTAINING PROTEIN-RELATED-RELATED"/>
    <property type="match status" value="1"/>
</dbReference>
<evidence type="ECO:0000259" key="4">
    <source>
        <dbReference type="PROSITE" id="PS51914"/>
    </source>
</evidence>
<dbReference type="dictyBase" id="DDB_G0283143"/>
<sequence length="1230" mass="136639">MQIYLFIYIFFSSFFNINGSICSFKNAIKDSVIDFEPIFNLYVVDMGFVGTYESNIYFDFCTNSPLVECNGIGINICQKLSSSEIFDLGSLFNVIFSDNIIQVTYKATVVDGALSTCADPTAYEKYKRVTDFLFTCDKDVPEKTVVFALETQPCHYEIRMVGKEFCDCDSCAQIHSSCYNGRCQCDQYTTGETCNQLKIKIAQVISTSINGGRGYLFGDFGSIVSNFQVFIGVIQCGYTSLIDPSQIEILAPPGSGFQSITITDGISSYHSPILFEYTFTTCLNDCSPPHGNCDLAIGVCSCNNQTFGTNCELLNIRIDSIISTTINGGVGYLNGDFRFMTPNFKVFVGETLCTDVELVNATTIRISVLPDNGFKKVNISDGISSYDSPVLFEYINVPCLGNCSQPHGECNLFLGVCTCDNQTNGIGCEFLNIKIDSIISTTIIGGVGYINGEFQFIIPNFTIFVGETLGTEIELVNETTIRISVPPGVGFKNVTITDGVSSYLSPILFEYINVPCLYNCSQPHGECNLFTGFCTCDSQTNGTGCEISRIYIDSIDPTDENGGKTYLYGFFGNTTSNLFIQIGDNHCNNTQQINETLIKCYVGIGSGFKDVLLQDRDLQVKVEKLFQYFAPITTNAPKPCLNNCGGPNQGVCLSSGCSCISPWIGNDCMYKIVNIPQPSINYSNPITEIPLFESINNTNKEIENKLFISLISIVKLRELDFNSKEVNSFTFKEWEFKIINSETSQFKTNFKNSGLNTNVTVTLQWFKTEADFEFGNQVIKMNPSSIKYTIEISEFKFLSKLNQLQLIMKASISVNKTSEICADKEFGETSNGDDSNYLKVQVDNHSLYGRFIKRALIDSIPRSIENVQLDSSMNIVDSASESQSFIGISVPYFKKQIIIDPDFSILVGTPSNSFNSICSLNDSNNFSKTKISAIVISGFFGILTVLTIAIYSYYKKKHDRNVINELRLKMTTKQVDILIYKSDANVIECPGSVSNENLKRVTDFHFNCKKNVSGISVISASESQQCHYEIRMDSKDFCDCDNCAQNHSSCYNGKFFIGDLKCEYTKLINPTKIEILTPPGSGNQSITITDGISSYLSPFLFEYTFTLCLNNCSQSHGVCDLSIGVCACDNQTNGTVVENPRIYIDSINSTYENGGTAYLYGYFGNTFSNLFIQIRDSHCNNTQQINETLIKFDLGEGSGFKDVSLQERDLQVKVEKLFQYFAPITTNPPK</sequence>
<dbReference type="Proteomes" id="UP000002195">
    <property type="component" value="Unassembled WGS sequence"/>
</dbReference>
<dbReference type="Gene3D" id="2.70.130.10">
    <property type="entry name" value="Mannose-6-phosphate receptor binding domain"/>
    <property type="match status" value="1"/>
</dbReference>